<protein>
    <submittedName>
        <fullName evidence="3">Limonene 1,2-monooxygenase</fullName>
    </submittedName>
</protein>
<dbReference type="KEGG" id="phc:BBI08_15465"/>
<evidence type="ECO:0000313" key="4">
    <source>
        <dbReference type="Proteomes" id="UP000092687"/>
    </source>
</evidence>
<keyword evidence="3" id="KW-0560">Oxidoreductase</keyword>
<dbReference type="EMBL" id="CP016537">
    <property type="protein sequence ID" value="ANU15159.1"/>
    <property type="molecule type" value="Genomic_DNA"/>
</dbReference>
<proteinExistence type="predicted"/>
<dbReference type="GO" id="GO:0004497">
    <property type="term" value="F:monooxygenase activity"/>
    <property type="evidence" value="ECO:0007669"/>
    <property type="project" value="UniProtKB-KW"/>
</dbReference>
<dbReference type="STRING" id="1215089.BBI08_15465"/>
<evidence type="ECO:0000313" key="3">
    <source>
        <dbReference type="EMBL" id="ANU15159.1"/>
    </source>
</evidence>
<accession>A0A1C7DU78</accession>
<reference evidence="3" key="1">
    <citation type="submission" date="2016-10" db="EMBL/GenBank/DDBJ databases">
        <authorList>
            <person name="de Groot N.N."/>
        </authorList>
    </citation>
    <scope>NUCLEOTIDE SEQUENCE</scope>
    <source>
        <strain evidence="3">DSM 24743</strain>
    </source>
</reference>
<dbReference type="InterPro" id="IPR050766">
    <property type="entry name" value="Bact_Lucif_Oxidored"/>
</dbReference>
<evidence type="ECO:0000259" key="2">
    <source>
        <dbReference type="Pfam" id="PF00296"/>
    </source>
</evidence>
<dbReference type="GO" id="GO:0016705">
    <property type="term" value="F:oxidoreductase activity, acting on paired donors, with incorporation or reduction of molecular oxygen"/>
    <property type="evidence" value="ECO:0007669"/>
    <property type="project" value="InterPro"/>
</dbReference>
<dbReference type="Gene3D" id="3.20.20.30">
    <property type="entry name" value="Luciferase-like domain"/>
    <property type="match status" value="1"/>
</dbReference>
<dbReference type="GO" id="GO:0005829">
    <property type="term" value="C:cytosol"/>
    <property type="evidence" value="ECO:0007669"/>
    <property type="project" value="TreeGrafter"/>
</dbReference>
<dbReference type="InterPro" id="IPR036661">
    <property type="entry name" value="Luciferase-like_sf"/>
</dbReference>
<dbReference type="InterPro" id="IPR011251">
    <property type="entry name" value="Luciferase-like_dom"/>
</dbReference>
<dbReference type="NCBIfam" id="TIGR03558">
    <property type="entry name" value="oxido_grp_1"/>
    <property type="match status" value="1"/>
</dbReference>
<dbReference type="Proteomes" id="UP000092687">
    <property type="component" value="Chromosome"/>
</dbReference>
<dbReference type="PANTHER" id="PTHR30137:SF19">
    <property type="entry name" value="LUCIFERASE-LIKE MONOOXYGENASE"/>
    <property type="match status" value="1"/>
</dbReference>
<dbReference type="RefSeq" id="WP_065528473.1">
    <property type="nucleotide sequence ID" value="NZ_CP016537.2"/>
</dbReference>
<dbReference type="PANTHER" id="PTHR30137">
    <property type="entry name" value="LUCIFERASE-LIKE MONOOXYGENASE"/>
    <property type="match status" value="1"/>
</dbReference>
<sequence>MVVLNVLDYSPIDEGQTAVVALEQTTKLAQLAETLGFKRFWVAEHHKVESVAGSTPEMLMMHLATSTRTIRIGSGGVMLPHYSAYKVAENFRMLEALHPGRIDLGIGRSRSYRNVNEALNESKTKRLPYDQQVTDLQKYFSDDTKSEHRFQTLVAMPMINTAPEMWLLGTGLGSAKLAAEKGMSYAYAHFAKPSGQSVDVVKAYRAEFQPSVFLQEPKVILAVFAVVAETVEKAEELATAFDLWLLFIESDSPPPYYPSAETARKRGFSASEQEKVDRNRQRMLIGTAKQVKEQIEDLAERFEADEITIIPNISGAANRMNTLRLLASVFDLSGK</sequence>
<dbReference type="SUPFAM" id="SSF51679">
    <property type="entry name" value="Bacterial luciferase-like"/>
    <property type="match status" value="1"/>
</dbReference>
<dbReference type="Pfam" id="PF00296">
    <property type="entry name" value="Bac_luciferase"/>
    <property type="match status" value="1"/>
</dbReference>
<name>A0A1C7DU78_9BACL</name>
<keyword evidence="3" id="KW-0503">Monooxygenase</keyword>
<gene>
    <name evidence="3" type="ORF">BBI08_15465</name>
</gene>
<dbReference type="OrthoDB" id="9780518at2"/>
<feature type="domain" description="Luciferase-like" evidence="2">
    <location>
        <begin position="18"/>
        <end position="300"/>
    </location>
</feature>
<comment type="similarity">
    <text evidence="1">To bacterial alkanal monooxygenase alpha and beta chains.</text>
</comment>
<evidence type="ECO:0000256" key="1">
    <source>
        <dbReference type="ARBA" id="ARBA00007789"/>
    </source>
</evidence>
<dbReference type="AlphaFoldDB" id="A0A1C7DU78"/>
<dbReference type="InterPro" id="IPR019949">
    <property type="entry name" value="CmoO-like"/>
</dbReference>
<organism evidence="3 4">
    <name type="scientific">Planococcus halocryophilus</name>
    <dbReference type="NCBI Taxonomy" id="1215089"/>
    <lineage>
        <taxon>Bacteria</taxon>
        <taxon>Bacillati</taxon>
        <taxon>Bacillota</taxon>
        <taxon>Bacilli</taxon>
        <taxon>Bacillales</taxon>
        <taxon>Caryophanaceae</taxon>
        <taxon>Planococcus</taxon>
    </lineage>
</organism>
<keyword evidence="4" id="KW-1185">Reference proteome</keyword>